<dbReference type="SMART" id="SM00148">
    <property type="entry name" value="PLCXc"/>
    <property type="match status" value="1"/>
</dbReference>
<dbReference type="Pfam" id="PF00388">
    <property type="entry name" value="PI-PLC-X"/>
    <property type="match status" value="1"/>
</dbReference>
<evidence type="ECO:0000256" key="1">
    <source>
        <dbReference type="ARBA" id="ARBA00001316"/>
    </source>
</evidence>
<protein>
    <recommendedName>
        <fullName evidence="3">1-phosphatidylinositol phosphodiesterase</fullName>
        <ecNumber evidence="2">4.6.1.13</ecNumber>
    </recommendedName>
    <alternativeName>
        <fullName evidence="4">Phosphatidylinositol diacylglycerol-lyase</fullName>
    </alternativeName>
    <alternativeName>
        <fullName evidence="5">Phosphatidylinositol-specific phospholipase C</fullName>
    </alternativeName>
</protein>
<dbReference type="OrthoDB" id="7191982at2"/>
<dbReference type="GO" id="GO:0006629">
    <property type="term" value="P:lipid metabolic process"/>
    <property type="evidence" value="ECO:0007669"/>
    <property type="project" value="InterPro"/>
</dbReference>
<dbReference type="PANTHER" id="PTHR13593:SF113">
    <property type="entry name" value="SI:DKEY-266F7.9"/>
    <property type="match status" value="1"/>
</dbReference>
<dbReference type="PANTHER" id="PTHR13593">
    <property type="match status" value="1"/>
</dbReference>
<dbReference type="EC" id="4.6.1.13" evidence="2"/>
<gene>
    <name evidence="9" type="ORF">NRB56_21240</name>
</gene>
<evidence type="ECO:0000256" key="5">
    <source>
        <dbReference type="ARBA" id="ARBA00030782"/>
    </source>
</evidence>
<evidence type="ECO:0000256" key="3">
    <source>
        <dbReference type="ARBA" id="ARBA00019758"/>
    </source>
</evidence>
<reference evidence="9 10" key="1">
    <citation type="submission" date="2019-10" db="EMBL/GenBank/DDBJ databases">
        <title>Nocardia macrotermitis sp. nov. and Nocardia aurantia sp. nov., isolated from the gut of fungus growing-termite Macrotermes natalensis.</title>
        <authorList>
            <person name="Benndorf R."/>
            <person name="Schwitalla J."/>
            <person name="Martin K."/>
            <person name="De Beer W."/>
            <person name="Kaster A.-K."/>
            <person name="Vollmers J."/>
            <person name="Poulsen M."/>
            <person name="Beemelmanns C."/>
        </authorList>
    </citation>
    <scope>NUCLEOTIDE SEQUENCE [LARGE SCALE GENOMIC DNA]</scope>
    <source>
        <strain evidence="9 10">RB56</strain>
    </source>
</reference>
<evidence type="ECO:0000313" key="10">
    <source>
        <dbReference type="Proteomes" id="UP000431401"/>
    </source>
</evidence>
<feature type="region of interest" description="Disordered" evidence="6">
    <location>
        <begin position="40"/>
        <end position="61"/>
    </location>
</feature>
<feature type="domain" description="Phosphatidylinositol-specific phospholipase C X" evidence="8">
    <location>
        <begin position="79"/>
        <end position="250"/>
    </location>
</feature>
<dbReference type="SUPFAM" id="SSF51695">
    <property type="entry name" value="PLC-like phosphodiesterases"/>
    <property type="match status" value="1"/>
</dbReference>
<organism evidence="9 10">
    <name type="scientific">Nocardia aurantia</name>
    <dbReference type="NCBI Taxonomy" id="2585199"/>
    <lineage>
        <taxon>Bacteria</taxon>
        <taxon>Bacillati</taxon>
        <taxon>Actinomycetota</taxon>
        <taxon>Actinomycetes</taxon>
        <taxon>Mycobacteriales</taxon>
        <taxon>Nocardiaceae</taxon>
        <taxon>Nocardia</taxon>
    </lineage>
</organism>
<comment type="caution">
    <text evidence="9">The sequence shown here is derived from an EMBL/GenBank/DDBJ whole genome shotgun (WGS) entry which is preliminary data.</text>
</comment>
<dbReference type="RefSeq" id="WP_153340864.1">
    <property type="nucleotide sequence ID" value="NZ_WEGI01000004.1"/>
</dbReference>
<dbReference type="GO" id="GO:0004436">
    <property type="term" value="F:phosphatidylinositol diacylglycerol-lyase activity"/>
    <property type="evidence" value="ECO:0007669"/>
    <property type="project" value="UniProtKB-EC"/>
</dbReference>
<evidence type="ECO:0000313" key="9">
    <source>
        <dbReference type="EMBL" id="MQY26553.1"/>
    </source>
</evidence>
<feature type="signal peptide" evidence="7">
    <location>
        <begin position="1"/>
        <end position="23"/>
    </location>
</feature>
<dbReference type="EMBL" id="WEGI01000004">
    <property type="protein sequence ID" value="MQY26553.1"/>
    <property type="molecule type" value="Genomic_DNA"/>
</dbReference>
<feature type="chain" id="PRO_5039521509" description="1-phosphatidylinositol phosphodiesterase" evidence="7">
    <location>
        <begin position="24"/>
        <end position="358"/>
    </location>
</feature>
<keyword evidence="7" id="KW-0732">Signal</keyword>
<dbReference type="CDD" id="cd08586">
    <property type="entry name" value="PI-PLCc_BcPLC_like"/>
    <property type="match status" value="1"/>
</dbReference>
<dbReference type="InterPro" id="IPR017946">
    <property type="entry name" value="PLC-like_Pdiesterase_TIM-brl"/>
</dbReference>
<dbReference type="InterPro" id="IPR051057">
    <property type="entry name" value="PI-PLC_domain"/>
</dbReference>
<evidence type="ECO:0000256" key="4">
    <source>
        <dbReference type="ARBA" id="ARBA00030474"/>
    </source>
</evidence>
<accession>A0A7K0DL90</accession>
<keyword evidence="10" id="KW-1185">Reference proteome</keyword>
<evidence type="ECO:0000256" key="6">
    <source>
        <dbReference type="SAM" id="MobiDB-lite"/>
    </source>
</evidence>
<sequence>MSGVIGFRGAAAALAIAAGVLSAGCGGVAQHTATVVSGVRGSTATSDTAGMPKAGPESSEAYRSLDAAHHPDWLGALPDGLGLGRLSVPGTHDTMAFHGDKAGPAVVTQQRVTAGCGFDDKTCVSRRSLRAQLDAGIRALDIRVRRDENDGLALQHGSFYQDAHLDDVLAVADQFLADHPRETVLMRVKAECDNTGKPFTCDDAGRVPPDPALIDRYLTADPHVWQPSVTGRAALPALGEVRGRIVLTQFDNIANGDQRGLPLDIQDDWHDPSVDAKWAAISAQLDKAATGDSHTLYLNFLSASGVPDPARVPERYAHDENPRTLDRLRAEPGRTAGLLMADFPGSALIDEIIGHNPR</sequence>
<comment type="catalytic activity">
    <reaction evidence="1">
        <text>a 1,2-diacyl-sn-glycero-3-phospho-(1D-myo-inositol) = 1D-myo-inositol 1,2-cyclic phosphate + a 1,2-diacyl-sn-glycerol</text>
        <dbReference type="Rhea" id="RHEA:17093"/>
        <dbReference type="ChEBI" id="CHEBI:17815"/>
        <dbReference type="ChEBI" id="CHEBI:57880"/>
        <dbReference type="ChEBI" id="CHEBI:58484"/>
        <dbReference type="EC" id="4.6.1.13"/>
    </reaction>
</comment>
<evidence type="ECO:0000256" key="7">
    <source>
        <dbReference type="SAM" id="SignalP"/>
    </source>
</evidence>
<dbReference type="AlphaFoldDB" id="A0A7K0DL90"/>
<dbReference type="GO" id="GO:0008081">
    <property type="term" value="F:phosphoric diester hydrolase activity"/>
    <property type="evidence" value="ECO:0007669"/>
    <property type="project" value="InterPro"/>
</dbReference>
<dbReference type="PROSITE" id="PS50007">
    <property type="entry name" value="PIPLC_X_DOMAIN"/>
    <property type="match status" value="1"/>
</dbReference>
<evidence type="ECO:0000259" key="8">
    <source>
        <dbReference type="SMART" id="SM00148"/>
    </source>
</evidence>
<dbReference type="Proteomes" id="UP000431401">
    <property type="component" value="Unassembled WGS sequence"/>
</dbReference>
<proteinExistence type="predicted"/>
<evidence type="ECO:0000256" key="2">
    <source>
        <dbReference type="ARBA" id="ARBA00012581"/>
    </source>
</evidence>
<name>A0A7K0DL90_9NOCA</name>
<dbReference type="InterPro" id="IPR000909">
    <property type="entry name" value="PLipase_C_PInositol-sp_X_dom"/>
</dbReference>
<dbReference type="Gene3D" id="3.20.20.190">
    <property type="entry name" value="Phosphatidylinositol (PI) phosphodiesterase"/>
    <property type="match status" value="1"/>
</dbReference>